<dbReference type="OrthoDB" id="10406458at2759"/>
<evidence type="ECO:0000313" key="3">
    <source>
        <dbReference type="Proteomes" id="UP000070700"/>
    </source>
</evidence>
<dbReference type="RefSeq" id="XP_018072815.1">
    <property type="nucleotide sequence ID" value="XM_018218317.1"/>
</dbReference>
<dbReference type="GeneID" id="28828043"/>
<feature type="compositionally biased region" description="Polar residues" evidence="1">
    <location>
        <begin position="1"/>
        <end position="20"/>
    </location>
</feature>
<dbReference type="InParanoid" id="A0A194XE53"/>
<dbReference type="EMBL" id="KQ947412">
    <property type="protein sequence ID" value="KUJ18460.1"/>
    <property type="molecule type" value="Genomic_DNA"/>
</dbReference>
<name>A0A194XE53_MOLSC</name>
<dbReference type="Proteomes" id="UP000070700">
    <property type="component" value="Unassembled WGS sequence"/>
</dbReference>
<protein>
    <submittedName>
        <fullName evidence="2">Uncharacterized protein</fullName>
    </submittedName>
</protein>
<sequence>MSSTEISEPEQQSISTQTPPDSHHHQLSKADSLLKTICEVLREAEQHHPHDVNEPSPGLFKAAIDLAWETIHDPSFKSAYGNDPAAEPLFTQLRCTLKHIRFTFSRETQLYVHDDVLRGHYAFLPSCLALEQIRTLLLALQMSTRHIKAISKDTFEEELHVLKARHKSAVASLIKDPLLAWQNFRTRLRYGGDNASFPELRDVVRYLDLNLHADAVVDALYGSCVLFKLHEVAVNHLSRAERLGFPCRMTVDAVENAVAFLDIYARSTPSHKTPPLYHSHRYQYYAYFLKAQTPDHILLPIFEDVGATALIAMRGVPIGLVGAHPDTKWVDGFYQTPLEFWYHDVNHSRRMFQFFKEHALAAKIDLEALAEDSHNFIKHEVLPLITIKKIDSGRSQEEQADAEDDLLRDVPRGCPSGCEELDREGTVACPKHSHPIRAHPGWRNTSHLAGNFYDVPDDRQEYICITDFRTQKNVAAAGNIMAEKLGLNVGPEINAAYAHNDAGLPDDFHMEVEKFMVENPSLMVPLSTALERREEADT</sequence>
<organism evidence="2 3">
    <name type="scientific">Mollisia scopiformis</name>
    <name type="common">Conifer needle endophyte fungus</name>
    <name type="synonym">Phialocephala scopiformis</name>
    <dbReference type="NCBI Taxonomy" id="149040"/>
    <lineage>
        <taxon>Eukaryota</taxon>
        <taxon>Fungi</taxon>
        <taxon>Dikarya</taxon>
        <taxon>Ascomycota</taxon>
        <taxon>Pezizomycotina</taxon>
        <taxon>Leotiomycetes</taxon>
        <taxon>Helotiales</taxon>
        <taxon>Mollisiaceae</taxon>
        <taxon>Mollisia</taxon>
    </lineage>
</organism>
<gene>
    <name evidence="2" type="ORF">LY89DRAFT_717087</name>
</gene>
<feature type="region of interest" description="Disordered" evidence="1">
    <location>
        <begin position="1"/>
        <end position="28"/>
    </location>
</feature>
<reference evidence="2 3" key="1">
    <citation type="submission" date="2015-10" db="EMBL/GenBank/DDBJ databases">
        <title>Full genome of DAOMC 229536 Phialocephala scopiformis, a fungal endophyte of spruce producing the potent anti-insectan compound rugulosin.</title>
        <authorList>
            <consortium name="DOE Joint Genome Institute"/>
            <person name="Walker A.K."/>
            <person name="Frasz S.L."/>
            <person name="Seifert K.A."/>
            <person name="Miller J.D."/>
            <person name="Mondo S.J."/>
            <person name="Labutti K."/>
            <person name="Lipzen A."/>
            <person name="Dockter R."/>
            <person name="Kennedy M."/>
            <person name="Grigoriev I.V."/>
            <person name="Spatafora J.W."/>
        </authorList>
    </citation>
    <scope>NUCLEOTIDE SEQUENCE [LARGE SCALE GENOMIC DNA]</scope>
    <source>
        <strain evidence="2 3">CBS 120377</strain>
    </source>
</reference>
<accession>A0A194XE53</accession>
<keyword evidence="3" id="KW-1185">Reference proteome</keyword>
<evidence type="ECO:0000313" key="2">
    <source>
        <dbReference type="EMBL" id="KUJ18460.1"/>
    </source>
</evidence>
<proteinExistence type="predicted"/>
<dbReference type="AlphaFoldDB" id="A0A194XE53"/>
<dbReference type="KEGG" id="psco:LY89DRAFT_717087"/>
<evidence type="ECO:0000256" key="1">
    <source>
        <dbReference type="SAM" id="MobiDB-lite"/>
    </source>
</evidence>